<dbReference type="EMBL" id="FOFG01000017">
    <property type="protein sequence ID" value="SER39748.1"/>
    <property type="molecule type" value="Genomic_DNA"/>
</dbReference>
<dbReference type="AlphaFoldDB" id="A0A1H9NV32"/>
<dbReference type="PANTHER" id="PTHR43085">
    <property type="entry name" value="HEXOKINASE FAMILY MEMBER"/>
    <property type="match status" value="1"/>
</dbReference>
<dbReference type="RefSeq" id="WP_092499169.1">
    <property type="nucleotide sequence ID" value="NZ_FOFG01000017.1"/>
</dbReference>
<organism evidence="7 8">
    <name type="scientific">Faunimonas pinastri</name>
    <dbReference type="NCBI Taxonomy" id="1855383"/>
    <lineage>
        <taxon>Bacteria</taxon>
        <taxon>Pseudomonadati</taxon>
        <taxon>Pseudomonadota</taxon>
        <taxon>Alphaproteobacteria</taxon>
        <taxon>Hyphomicrobiales</taxon>
        <taxon>Afifellaceae</taxon>
        <taxon>Faunimonas</taxon>
    </lineage>
</organism>
<evidence type="ECO:0000259" key="6">
    <source>
        <dbReference type="Pfam" id="PF00294"/>
    </source>
</evidence>
<proteinExistence type="inferred from homology"/>
<comment type="similarity">
    <text evidence="1">Belongs to the carbohydrate kinase PfkB family.</text>
</comment>
<evidence type="ECO:0000256" key="3">
    <source>
        <dbReference type="ARBA" id="ARBA00022741"/>
    </source>
</evidence>
<sequence length="318" mass="33494">MLLSCGDALVDFMPAKDAQGRDAYVPVVGGSCLNVAVAMARLGAPTGLVGGISDDMFGAMIAEHAEASNVDLRYVTRSPTETTLAFVRFVHGEPHYAFYDEASATRRWTYKAGSIPFADVEVLHVGSTSLIHDPVSSETLAMVREAAAATTVSFDPNCRPNLVGDIDDYRRRMDGFMALADIVRMSDVDFEYLYGEGDYDLFAEARLAAGNALVVITRGGDGVTAWAKSGRVEVASPKIDVADTIGAGDTFQGASLVALVETGVIGKAALASISPEALRKVLAFGVTCAGITCSRPGANPPRRVEIMGSTAFQALARA</sequence>
<dbReference type="InterPro" id="IPR011611">
    <property type="entry name" value="PfkB_dom"/>
</dbReference>
<feature type="domain" description="Carbohydrate kinase PfkB" evidence="6">
    <location>
        <begin position="22"/>
        <end position="301"/>
    </location>
</feature>
<keyword evidence="2" id="KW-0808">Transferase</keyword>
<dbReference type="Pfam" id="PF00294">
    <property type="entry name" value="PfkB"/>
    <property type="match status" value="1"/>
</dbReference>
<protein>
    <submittedName>
        <fullName evidence="7">Fructokinase</fullName>
    </submittedName>
</protein>
<keyword evidence="3" id="KW-0547">Nucleotide-binding</keyword>
<keyword evidence="4 7" id="KW-0418">Kinase</keyword>
<evidence type="ECO:0000313" key="7">
    <source>
        <dbReference type="EMBL" id="SER39748.1"/>
    </source>
</evidence>
<name>A0A1H9NV32_9HYPH</name>
<dbReference type="CDD" id="cd01167">
    <property type="entry name" value="bac_FRK"/>
    <property type="match status" value="1"/>
</dbReference>
<dbReference type="Proteomes" id="UP000199647">
    <property type="component" value="Unassembled WGS sequence"/>
</dbReference>
<dbReference type="OrthoDB" id="9795789at2"/>
<accession>A0A1H9NV32</accession>
<keyword evidence="8" id="KW-1185">Reference proteome</keyword>
<evidence type="ECO:0000256" key="2">
    <source>
        <dbReference type="ARBA" id="ARBA00022679"/>
    </source>
</evidence>
<dbReference type="SUPFAM" id="SSF53613">
    <property type="entry name" value="Ribokinase-like"/>
    <property type="match status" value="1"/>
</dbReference>
<dbReference type="PANTHER" id="PTHR43085:SF1">
    <property type="entry name" value="PSEUDOURIDINE KINASE-RELATED"/>
    <property type="match status" value="1"/>
</dbReference>
<dbReference type="InterPro" id="IPR050306">
    <property type="entry name" value="PfkB_Carbo_kinase"/>
</dbReference>
<gene>
    <name evidence="7" type="ORF">SAMN05216548_11757</name>
</gene>
<dbReference type="InterPro" id="IPR029056">
    <property type="entry name" value="Ribokinase-like"/>
</dbReference>
<evidence type="ECO:0000256" key="4">
    <source>
        <dbReference type="ARBA" id="ARBA00022777"/>
    </source>
</evidence>
<keyword evidence="5" id="KW-0067">ATP-binding</keyword>
<reference evidence="7 8" key="1">
    <citation type="submission" date="2016-10" db="EMBL/GenBank/DDBJ databases">
        <authorList>
            <person name="de Groot N.N."/>
        </authorList>
    </citation>
    <scope>NUCLEOTIDE SEQUENCE [LARGE SCALE GENOMIC DNA]</scope>
    <source>
        <strain evidence="7 8">A52C2</strain>
    </source>
</reference>
<evidence type="ECO:0000313" key="8">
    <source>
        <dbReference type="Proteomes" id="UP000199647"/>
    </source>
</evidence>
<dbReference type="Gene3D" id="3.40.1190.20">
    <property type="match status" value="1"/>
</dbReference>
<dbReference type="STRING" id="1855383.SAMN05216548_11757"/>
<evidence type="ECO:0000256" key="1">
    <source>
        <dbReference type="ARBA" id="ARBA00010688"/>
    </source>
</evidence>
<dbReference type="GO" id="GO:0016301">
    <property type="term" value="F:kinase activity"/>
    <property type="evidence" value="ECO:0007669"/>
    <property type="project" value="UniProtKB-KW"/>
</dbReference>
<dbReference type="GO" id="GO:0005524">
    <property type="term" value="F:ATP binding"/>
    <property type="evidence" value="ECO:0007669"/>
    <property type="project" value="UniProtKB-KW"/>
</dbReference>
<evidence type="ECO:0000256" key="5">
    <source>
        <dbReference type="ARBA" id="ARBA00022840"/>
    </source>
</evidence>